<gene>
    <name evidence="5" type="ORF">KP509_17G032000</name>
</gene>
<feature type="domain" description="K Homology" evidence="4">
    <location>
        <begin position="398"/>
        <end position="473"/>
    </location>
</feature>
<dbReference type="EMBL" id="CM035422">
    <property type="protein sequence ID" value="KAH7372982.1"/>
    <property type="molecule type" value="Genomic_DNA"/>
</dbReference>
<feature type="region of interest" description="Disordered" evidence="3">
    <location>
        <begin position="1"/>
        <end position="46"/>
    </location>
</feature>
<evidence type="ECO:0000259" key="4">
    <source>
        <dbReference type="SMART" id="SM00322"/>
    </source>
</evidence>
<dbReference type="Proteomes" id="UP000825935">
    <property type="component" value="Chromosome 17"/>
</dbReference>
<accession>A0A8T2SY55</accession>
<feature type="domain" description="K Homology" evidence="4">
    <location>
        <begin position="314"/>
        <end position="387"/>
    </location>
</feature>
<feature type="region of interest" description="Disordered" evidence="3">
    <location>
        <begin position="238"/>
        <end position="261"/>
    </location>
</feature>
<proteinExistence type="predicted"/>
<feature type="domain" description="K Homology" evidence="4">
    <location>
        <begin position="164"/>
        <end position="239"/>
    </location>
</feature>
<dbReference type="Gene3D" id="3.30.310.210">
    <property type="match status" value="1"/>
</dbReference>
<evidence type="ECO:0000256" key="1">
    <source>
        <dbReference type="ARBA" id="ARBA00022737"/>
    </source>
</evidence>
<name>A0A8T2SY55_CERRI</name>
<dbReference type="CDD" id="cd22460">
    <property type="entry name" value="KH-I_PEPPER_rpt2_like"/>
    <property type="match status" value="2"/>
</dbReference>
<dbReference type="OMA" id="NHGNYRN"/>
<dbReference type="SMART" id="SM00322">
    <property type="entry name" value="KH"/>
    <property type="match status" value="5"/>
</dbReference>
<dbReference type="CDD" id="cd22459">
    <property type="entry name" value="KH-I_PEPPER_rpt1_like"/>
    <property type="match status" value="2"/>
</dbReference>
<dbReference type="InterPro" id="IPR004087">
    <property type="entry name" value="KH_dom"/>
</dbReference>
<dbReference type="InterPro" id="IPR004088">
    <property type="entry name" value="KH_dom_type_1"/>
</dbReference>
<dbReference type="EMBL" id="CM035422">
    <property type="protein sequence ID" value="KAH7372986.1"/>
    <property type="molecule type" value="Genomic_DNA"/>
</dbReference>
<keyword evidence="2" id="KW-0694">RNA-binding</keyword>
<dbReference type="InterPro" id="IPR036612">
    <property type="entry name" value="KH_dom_type_1_sf"/>
</dbReference>
<feature type="domain" description="K Homology" evidence="4">
    <location>
        <begin position="50"/>
        <end position="120"/>
    </location>
</feature>
<dbReference type="AlphaFoldDB" id="A0A8T2SY55"/>
<sequence>MDDPYYRSRGKRGHSYRDREYMEPSGRYKKFASEDPYGTPSPVLPKQSPTDTVFRLLCPESKIGCVIGKGGSIVKNLRHETGAKIFIPDFIEGAEERVIHISSSESDWERIKEMERGARDRDKDKDGRQARLPPAQDALMQIHARILEGGNPKEPNVVEDVSSRGVTTRMLVPNSQVGCLLGKGGHIIEQMRQESKTQIRILPRDQAPYCAMPTDEIVQIIGDASAVKKALQLVSTQLFENPPRDRHPAASRSPIRGSFLPDEVNSLHQAPRANYNSGHHTRSFQLPLSDYCSAASDKVAHYHGSRDLVSEHKNELAFRILCPREKIGSIIGKGGNVVRSLEEDIGVSIDVRGSVSGSEERVIMVSSVEQPDDNISPAQEALLHLQTKIADLGPDEDAVITTRLLISASQVSCLLGTGGSTIAEMRRITGANIRILGKDDLPMCADPTDQVVQIVGDIRKAREALIQVTKRLRSNMYAEKTLDGGGIPPPINNSASQTKHEFLSLGQPDFSAPSLPNAVHAPSSYVKSSPPGYWMEKELFGGARLAGYESPLPKEPDFFRATGAMVTKTTIEVVLPNRIVSTVFGDGSKIAQIRQISGAQVNFLEVRPGSMDSVVEISGTPEQAQSAQNLLQSFIRRGQASPLGYT</sequence>
<evidence type="ECO:0000256" key="3">
    <source>
        <dbReference type="SAM" id="MobiDB-lite"/>
    </source>
</evidence>
<dbReference type="SUPFAM" id="SSF54791">
    <property type="entry name" value="Eukaryotic type KH-domain (KH-domain type I)"/>
    <property type="match status" value="5"/>
</dbReference>
<dbReference type="PANTHER" id="PTHR10288">
    <property type="entry name" value="KH DOMAIN CONTAINING RNA BINDING PROTEIN"/>
    <property type="match status" value="1"/>
</dbReference>
<dbReference type="EMBL" id="CM035422">
    <property type="protein sequence ID" value="KAH7372980.1"/>
    <property type="molecule type" value="Genomic_DNA"/>
</dbReference>
<dbReference type="Pfam" id="PF00013">
    <property type="entry name" value="KH_1"/>
    <property type="match status" value="5"/>
</dbReference>
<evidence type="ECO:0000313" key="6">
    <source>
        <dbReference type="Proteomes" id="UP000825935"/>
    </source>
</evidence>
<protein>
    <recommendedName>
        <fullName evidence="4">K Homology domain-containing protein</fullName>
    </recommendedName>
</protein>
<dbReference type="GO" id="GO:0003723">
    <property type="term" value="F:RNA binding"/>
    <property type="evidence" value="ECO:0007669"/>
    <property type="project" value="UniProtKB-UniRule"/>
</dbReference>
<dbReference type="Gene3D" id="3.30.1370.10">
    <property type="entry name" value="K Homology domain, type 1"/>
    <property type="match status" value="3"/>
</dbReference>
<organism evidence="5 6">
    <name type="scientific">Ceratopteris richardii</name>
    <name type="common">Triangle waterfern</name>
    <dbReference type="NCBI Taxonomy" id="49495"/>
    <lineage>
        <taxon>Eukaryota</taxon>
        <taxon>Viridiplantae</taxon>
        <taxon>Streptophyta</taxon>
        <taxon>Embryophyta</taxon>
        <taxon>Tracheophyta</taxon>
        <taxon>Polypodiopsida</taxon>
        <taxon>Polypodiidae</taxon>
        <taxon>Polypodiales</taxon>
        <taxon>Pteridineae</taxon>
        <taxon>Pteridaceae</taxon>
        <taxon>Parkerioideae</taxon>
        <taxon>Ceratopteris</taxon>
    </lineage>
</organism>
<evidence type="ECO:0000256" key="2">
    <source>
        <dbReference type="PROSITE-ProRule" id="PRU00117"/>
    </source>
</evidence>
<keyword evidence="1" id="KW-0677">Repeat</keyword>
<dbReference type="EMBL" id="CM035422">
    <property type="protein sequence ID" value="KAH7372981.1"/>
    <property type="molecule type" value="Genomic_DNA"/>
</dbReference>
<dbReference type="PROSITE" id="PS50084">
    <property type="entry name" value="KH_TYPE_1"/>
    <property type="match status" value="5"/>
</dbReference>
<comment type="caution">
    <text evidence="5">The sequence shown here is derived from an EMBL/GenBank/DDBJ whole genome shotgun (WGS) entry which is preliminary data.</text>
</comment>
<keyword evidence="6" id="KW-1185">Reference proteome</keyword>
<feature type="domain" description="K Homology" evidence="4">
    <location>
        <begin position="567"/>
        <end position="636"/>
    </location>
</feature>
<dbReference type="OrthoDB" id="442947at2759"/>
<evidence type="ECO:0000313" key="5">
    <source>
        <dbReference type="EMBL" id="KAH7372980.1"/>
    </source>
</evidence>
<dbReference type="EMBL" id="CM035422">
    <property type="protein sequence ID" value="KAH7372984.1"/>
    <property type="molecule type" value="Genomic_DNA"/>
</dbReference>
<dbReference type="EMBL" id="CM035422">
    <property type="protein sequence ID" value="KAH7372985.1"/>
    <property type="molecule type" value="Genomic_DNA"/>
</dbReference>
<dbReference type="EMBL" id="CM035422">
    <property type="protein sequence ID" value="KAH7372983.1"/>
    <property type="molecule type" value="Genomic_DNA"/>
</dbReference>
<reference evidence="5" key="1">
    <citation type="submission" date="2021-08" db="EMBL/GenBank/DDBJ databases">
        <title>WGS assembly of Ceratopteris richardii.</title>
        <authorList>
            <person name="Marchant D.B."/>
            <person name="Chen G."/>
            <person name="Jenkins J."/>
            <person name="Shu S."/>
            <person name="Leebens-Mack J."/>
            <person name="Grimwood J."/>
            <person name="Schmutz J."/>
            <person name="Soltis P."/>
            <person name="Soltis D."/>
            <person name="Chen Z.-H."/>
        </authorList>
    </citation>
    <scope>NUCLEOTIDE SEQUENCE</scope>
    <source>
        <strain evidence="5">Whitten #5841</strain>
        <tissue evidence="5">Leaf</tissue>
    </source>
</reference>